<dbReference type="AlphaFoldDB" id="A0A3D8VAQ6"/>
<evidence type="ECO:0000313" key="4">
    <source>
        <dbReference type="Proteomes" id="UP000256829"/>
    </source>
</evidence>
<name>A0A3D8VAQ6_9GAMM</name>
<gene>
    <name evidence="3" type="ORF">DX912_15680</name>
</gene>
<evidence type="ECO:0000256" key="1">
    <source>
        <dbReference type="SAM" id="MobiDB-lite"/>
    </source>
</evidence>
<feature type="chain" id="PRO_5017776702" evidence="2">
    <location>
        <begin position="22"/>
        <end position="153"/>
    </location>
</feature>
<accession>A0A3D8VAQ6</accession>
<feature type="compositionally biased region" description="Basic and acidic residues" evidence="1">
    <location>
        <begin position="121"/>
        <end position="132"/>
    </location>
</feature>
<evidence type="ECO:0000313" key="3">
    <source>
        <dbReference type="EMBL" id="RDY65908.1"/>
    </source>
</evidence>
<comment type="caution">
    <text evidence="3">The sequence shown here is derived from an EMBL/GenBank/DDBJ whole genome shotgun (WGS) entry which is preliminary data.</text>
</comment>
<reference evidence="3 4" key="1">
    <citation type="submission" date="2018-08" db="EMBL/GenBank/DDBJ databases">
        <title>Lysobacter soli KCTC 22011, whole genome shotgun sequence.</title>
        <authorList>
            <person name="Zhang X."/>
            <person name="Feng G."/>
            <person name="Zhu H."/>
        </authorList>
    </citation>
    <scope>NUCLEOTIDE SEQUENCE [LARGE SCALE GENOMIC DNA]</scope>
    <source>
        <strain evidence="3 4">KCTC 22011</strain>
    </source>
</reference>
<feature type="compositionally biased region" description="Pro residues" evidence="1">
    <location>
        <begin position="141"/>
        <end position="153"/>
    </location>
</feature>
<organism evidence="3 4">
    <name type="scientific">Lysobacter soli</name>
    <dbReference type="NCBI Taxonomy" id="453783"/>
    <lineage>
        <taxon>Bacteria</taxon>
        <taxon>Pseudomonadati</taxon>
        <taxon>Pseudomonadota</taxon>
        <taxon>Gammaproteobacteria</taxon>
        <taxon>Lysobacterales</taxon>
        <taxon>Lysobacteraceae</taxon>
        <taxon>Lysobacter</taxon>
    </lineage>
</organism>
<feature type="region of interest" description="Disordered" evidence="1">
    <location>
        <begin position="69"/>
        <end position="98"/>
    </location>
</feature>
<dbReference type="EMBL" id="QTJR01000013">
    <property type="protein sequence ID" value="RDY65908.1"/>
    <property type="molecule type" value="Genomic_DNA"/>
</dbReference>
<proteinExistence type="predicted"/>
<dbReference type="Pfam" id="PF11304">
    <property type="entry name" value="DUF3106"/>
    <property type="match status" value="1"/>
</dbReference>
<dbReference type="InterPro" id="IPR021455">
    <property type="entry name" value="DUF3106"/>
</dbReference>
<keyword evidence="4" id="KW-1185">Reference proteome</keyword>
<dbReference type="Proteomes" id="UP000256829">
    <property type="component" value="Unassembled WGS sequence"/>
</dbReference>
<protein>
    <submittedName>
        <fullName evidence="3">DUF3106 domain-containing protein</fullName>
    </submittedName>
</protein>
<feature type="signal peptide" evidence="2">
    <location>
        <begin position="1"/>
        <end position="21"/>
    </location>
</feature>
<sequence length="153" mass="17697">MRNALTSLAFALLIASAPALAADPPTTPAKPLPAWEQLTPAQRETLMAPIRDRWNTQPDERARMLERAQRWQQMTPEQRKRARHGMQRWESMSPEQREQTRALFAKMRTLDDAQRRDLKAKWRAMSPEERKAWVQANPAPADMPPGPPPRDRD</sequence>
<feature type="region of interest" description="Disordered" evidence="1">
    <location>
        <begin position="121"/>
        <end position="153"/>
    </location>
</feature>
<evidence type="ECO:0000256" key="2">
    <source>
        <dbReference type="SAM" id="SignalP"/>
    </source>
</evidence>
<keyword evidence="2" id="KW-0732">Signal</keyword>
<dbReference type="RefSeq" id="WP_115843970.1">
    <property type="nucleotide sequence ID" value="NZ_CP183976.1"/>
</dbReference>